<comment type="caution">
    <text evidence="7">The sequence shown here is derived from an EMBL/GenBank/DDBJ whole genome shotgun (WGS) entry which is preliminary data.</text>
</comment>
<evidence type="ECO:0000256" key="1">
    <source>
        <dbReference type="ARBA" id="ARBA00022475"/>
    </source>
</evidence>
<evidence type="ECO:0000259" key="6">
    <source>
        <dbReference type="PROSITE" id="PS50234"/>
    </source>
</evidence>
<name>A0A3N0V2D2_9PROT</name>
<protein>
    <submittedName>
        <fullName evidence="7">VWA domain-containing protein</fullName>
    </submittedName>
</protein>
<gene>
    <name evidence="7" type="ORF">ED236_04505</name>
</gene>
<organism evidence="7 8">
    <name type="scientific">Pseudomethylobacillus aquaticus</name>
    <dbReference type="NCBI Taxonomy" id="2676064"/>
    <lineage>
        <taxon>Bacteria</taxon>
        <taxon>Pseudomonadati</taxon>
        <taxon>Pseudomonadota</taxon>
        <taxon>Betaproteobacteria</taxon>
        <taxon>Nitrosomonadales</taxon>
        <taxon>Methylophilaceae</taxon>
        <taxon>Pseudomethylobacillus</taxon>
    </lineage>
</organism>
<keyword evidence="4 5" id="KW-0472">Membrane</keyword>
<sequence>MTVLQASFVYPWALLLLPLVLVPFVFKGRQGQAYSWLQMVPMDRVSDLASLALRIVTALMLACMVLALAGLHGEERKVVKVGKGAQTVMVIDRSVSMDHPFAGDQSGRAGEIKSAAARRLITRFIDSRPDDMMGVVAFTNSALYGIKITSNRDAIHAAINAATSAGINQTNIGAGMTAATTLFDHIQNSGSRAIILMSDGAGKLSPRVKSRIKQTLKKNGLSLYWIVLREPDDISIFNGAHYEEGLAPAAIELDLFFKSLGIKYKAYEADNPTALQSAIQDIDSREKNLIKYTVTVPGHNYARPLILLAILCGLLLLIAKNLRVHTWKNASNA</sequence>
<dbReference type="Pfam" id="PF13519">
    <property type="entry name" value="VWA_2"/>
    <property type="match status" value="1"/>
</dbReference>
<evidence type="ECO:0000256" key="4">
    <source>
        <dbReference type="ARBA" id="ARBA00023136"/>
    </source>
</evidence>
<keyword evidence="8" id="KW-1185">Reference proteome</keyword>
<dbReference type="InterPro" id="IPR036465">
    <property type="entry name" value="vWFA_dom_sf"/>
</dbReference>
<evidence type="ECO:0000256" key="5">
    <source>
        <dbReference type="SAM" id="Phobius"/>
    </source>
</evidence>
<keyword evidence="1" id="KW-1003">Cell membrane</keyword>
<dbReference type="SUPFAM" id="SSF53300">
    <property type="entry name" value="vWA-like"/>
    <property type="match status" value="1"/>
</dbReference>
<evidence type="ECO:0000313" key="7">
    <source>
        <dbReference type="EMBL" id="ROH86967.1"/>
    </source>
</evidence>
<dbReference type="Proteomes" id="UP000275137">
    <property type="component" value="Unassembled WGS sequence"/>
</dbReference>
<dbReference type="RefSeq" id="WP_123236775.1">
    <property type="nucleotide sequence ID" value="NZ_RJVP01000002.1"/>
</dbReference>
<keyword evidence="3 5" id="KW-1133">Transmembrane helix</keyword>
<evidence type="ECO:0000256" key="3">
    <source>
        <dbReference type="ARBA" id="ARBA00022989"/>
    </source>
</evidence>
<dbReference type="AlphaFoldDB" id="A0A3N0V2D2"/>
<feature type="transmembrane region" description="Helical" evidence="5">
    <location>
        <begin position="47"/>
        <end position="71"/>
    </location>
</feature>
<accession>A0A3N0V2D2</accession>
<dbReference type="Gene3D" id="3.40.50.410">
    <property type="entry name" value="von Willebrand factor, type A domain"/>
    <property type="match status" value="1"/>
</dbReference>
<dbReference type="PANTHER" id="PTHR22550">
    <property type="entry name" value="SPORE GERMINATION PROTEIN"/>
    <property type="match status" value="1"/>
</dbReference>
<dbReference type="PANTHER" id="PTHR22550:SF5">
    <property type="entry name" value="LEUCINE ZIPPER PROTEIN 4"/>
    <property type="match status" value="1"/>
</dbReference>
<dbReference type="EMBL" id="RJVP01000002">
    <property type="protein sequence ID" value="ROH86967.1"/>
    <property type="molecule type" value="Genomic_DNA"/>
</dbReference>
<feature type="domain" description="VWFA" evidence="6">
    <location>
        <begin position="86"/>
        <end position="282"/>
    </location>
</feature>
<feature type="transmembrane region" description="Helical" evidence="5">
    <location>
        <begin position="6"/>
        <end position="26"/>
    </location>
</feature>
<evidence type="ECO:0000313" key="8">
    <source>
        <dbReference type="Proteomes" id="UP000275137"/>
    </source>
</evidence>
<dbReference type="InterPro" id="IPR050768">
    <property type="entry name" value="UPF0353/GerABKA_families"/>
</dbReference>
<proteinExistence type="predicted"/>
<reference evidence="7 8" key="1">
    <citation type="submission" date="2018-10" db="EMBL/GenBank/DDBJ databases">
        <authorList>
            <person name="Chen W.-M."/>
        </authorList>
    </citation>
    <scope>NUCLEOTIDE SEQUENCE [LARGE SCALE GENOMIC DNA]</scope>
    <source>
        <strain evidence="7 8">H-5</strain>
    </source>
</reference>
<keyword evidence="2 5" id="KW-0812">Transmembrane</keyword>
<dbReference type="InterPro" id="IPR002035">
    <property type="entry name" value="VWF_A"/>
</dbReference>
<dbReference type="CDD" id="cd00198">
    <property type="entry name" value="vWFA"/>
    <property type="match status" value="1"/>
</dbReference>
<dbReference type="PROSITE" id="PS50234">
    <property type="entry name" value="VWFA"/>
    <property type="match status" value="1"/>
</dbReference>
<feature type="transmembrane region" description="Helical" evidence="5">
    <location>
        <begin position="301"/>
        <end position="319"/>
    </location>
</feature>
<dbReference type="SMART" id="SM00327">
    <property type="entry name" value="VWA"/>
    <property type="match status" value="1"/>
</dbReference>
<evidence type="ECO:0000256" key="2">
    <source>
        <dbReference type="ARBA" id="ARBA00022692"/>
    </source>
</evidence>